<dbReference type="Pfam" id="PF13438">
    <property type="entry name" value="DUF4113"/>
    <property type="match status" value="1"/>
</dbReference>
<evidence type="ECO:0000256" key="1">
    <source>
        <dbReference type="ARBA" id="ARBA00010945"/>
    </source>
</evidence>
<dbReference type="PANTHER" id="PTHR11076">
    <property type="entry name" value="DNA REPAIR POLYMERASE UMUC / TRANSFERASE FAMILY MEMBER"/>
    <property type="match status" value="1"/>
</dbReference>
<dbReference type="GO" id="GO:0009432">
    <property type="term" value="P:SOS response"/>
    <property type="evidence" value="ECO:0007669"/>
    <property type="project" value="UniProtKB-KW"/>
</dbReference>
<evidence type="ECO:0000259" key="6">
    <source>
        <dbReference type="PROSITE" id="PS50173"/>
    </source>
</evidence>
<sequence length="425" mass="46879">MAMAESVLALIDCNAFYCSCERVFRPDLAGRPVVVLSNNDGCVIARSAEAKRLGIAMAAPWFQVRELAQRGEVAAFSSNYALYGDLSDRVMRTLGTLVPRLERYSIDEVFADLAGLPEPLDALGHRLQARVQKWTGIPVSVGIAGTKTLAKLANAAAKRWPERTGGVLDLRDPVVHDWVLKHSPIEDVWGVGRRLAARLRGEGVTNAWELAAQDAWSLRQRYSVVLEKTARELRGLACLGLEELEAPRQTICSSRMFGRRQYQFGALAEAVASYTARAAEKLRAQGSLCRTLRVSIQTGMHGADEGRYANASLLNLPAPSDDTRVLNDYAQSGLREIFRDGFGYAKAEVLLLDLCHRDEVAADLFAGAPDPAATRLMATLDAINGKFGRETLRPARIPRDPAWQMRRDLLSPRYTTRLDELWSVG</sequence>
<evidence type="ECO:0000313" key="8">
    <source>
        <dbReference type="Proteomes" id="UP000064137"/>
    </source>
</evidence>
<dbReference type="InterPro" id="IPR050116">
    <property type="entry name" value="DNA_polymerase-Y"/>
</dbReference>
<dbReference type="Gene3D" id="3.30.70.270">
    <property type="match status" value="1"/>
</dbReference>
<evidence type="ECO:0000256" key="2">
    <source>
        <dbReference type="ARBA" id="ARBA00022763"/>
    </source>
</evidence>
<dbReference type="InterPro" id="IPR043502">
    <property type="entry name" value="DNA/RNA_pol_sf"/>
</dbReference>
<dbReference type="PROSITE" id="PS50173">
    <property type="entry name" value="UMUC"/>
    <property type="match status" value="1"/>
</dbReference>
<dbReference type="Gene3D" id="1.10.150.20">
    <property type="entry name" value="5' to 3' exonuclease, C-terminal subdomain"/>
    <property type="match status" value="1"/>
</dbReference>
<keyword evidence="3" id="KW-0741">SOS mutagenesis</keyword>
<gene>
    <name evidence="7" type="ORF">APT59_04055</name>
</gene>
<proteinExistence type="inferred from homology"/>
<evidence type="ECO:0000313" key="7">
    <source>
        <dbReference type="EMBL" id="ALZ83415.1"/>
    </source>
</evidence>
<reference evidence="7 8" key="1">
    <citation type="submission" date="2016-01" db="EMBL/GenBank/DDBJ databases">
        <title>Annotation of Pseudomonas oryzihabitans USDA-ARS-USMARC-56511.</title>
        <authorList>
            <person name="Harhay G.P."/>
            <person name="Harhay D.M."/>
            <person name="Smith T.P.L."/>
            <person name="Bono J.L."/>
            <person name="Heaton M.P."/>
            <person name="Clawson M.L."/>
            <person name="Chitko-Mckown C.G."/>
            <person name="Capik S.F."/>
            <person name="DeDonder K.D."/>
            <person name="Apley M.D."/>
            <person name="Lubbers B.V."/>
            <person name="White B.J."/>
            <person name="Larson R.L."/>
        </authorList>
    </citation>
    <scope>NUCLEOTIDE SEQUENCE [LARGE SCALE GENOMIC DNA]</scope>
    <source>
        <strain evidence="7 8">USDA-ARS-USMARC-56511</strain>
    </source>
</reference>
<keyword evidence="2" id="KW-0227">DNA damage</keyword>
<organism evidence="7 8">
    <name type="scientific">Pseudomonas oryzihabitans</name>
    <dbReference type="NCBI Taxonomy" id="47885"/>
    <lineage>
        <taxon>Bacteria</taxon>
        <taxon>Pseudomonadati</taxon>
        <taxon>Pseudomonadota</taxon>
        <taxon>Gammaproteobacteria</taxon>
        <taxon>Pseudomonadales</taxon>
        <taxon>Pseudomonadaceae</taxon>
        <taxon>Pseudomonas</taxon>
    </lineage>
</organism>
<dbReference type="Pfam" id="PF00817">
    <property type="entry name" value="IMS"/>
    <property type="match status" value="1"/>
</dbReference>
<keyword evidence="4" id="KW-0234">DNA repair</keyword>
<dbReference type="InterPro" id="IPR017961">
    <property type="entry name" value="DNA_pol_Y-fam_little_finger"/>
</dbReference>
<comment type="similarity">
    <text evidence="1">Belongs to the DNA polymerase type-Y family.</text>
</comment>
<evidence type="ECO:0000256" key="4">
    <source>
        <dbReference type="ARBA" id="ARBA00023204"/>
    </source>
</evidence>
<dbReference type="Pfam" id="PF11799">
    <property type="entry name" value="IMS_C"/>
    <property type="match status" value="1"/>
</dbReference>
<evidence type="ECO:0000256" key="5">
    <source>
        <dbReference type="ARBA" id="ARBA00023236"/>
    </source>
</evidence>
<keyword evidence="5" id="KW-0742">SOS response</keyword>
<dbReference type="PANTHER" id="PTHR11076:SF34">
    <property type="entry name" value="PROTEIN UMUC"/>
    <property type="match status" value="1"/>
</dbReference>
<dbReference type="GO" id="GO:0042276">
    <property type="term" value="P:error-prone translesion synthesis"/>
    <property type="evidence" value="ECO:0007669"/>
    <property type="project" value="TreeGrafter"/>
</dbReference>
<name>A0A0U4VK16_9PSED</name>
<dbReference type="GO" id="GO:0003684">
    <property type="term" value="F:damaged DNA binding"/>
    <property type="evidence" value="ECO:0007669"/>
    <property type="project" value="InterPro"/>
</dbReference>
<dbReference type="InterPro" id="IPR025188">
    <property type="entry name" value="DUF4113"/>
</dbReference>
<dbReference type="NCBIfam" id="NF002955">
    <property type="entry name" value="PRK03609.1"/>
    <property type="match status" value="1"/>
</dbReference>
<dbReference type="Proteomes" id="UP000064137">
    <property type="component" value="Chromosome"/>
</dbReference>
<evidence type="ECO:0000256" key="3">
    <source>
        <dbReference type="ARBA" id="ARBA00023199"/>
    </source>
</evidence>
<feature type="domain" description="UmuC" evidence="6">
    <location>
        <begin position="8"/>
        <end position="192"/>
    </location>
</feature>
<dbReference type="AlphaFoldDB" id="A0A0U4VK16"/>
<dbReference type="SUPFAM" id="SSF56672">
    <property type="entry name" value="DNA/RNA polymerases"/>
    <property type="match status" value="1"/>
</dbReference>
<dbReference type="InterPro" id="IPR043128">
    <property type="entry name" value="Rev_trsase/Diguanyl_cyclase"/>
</dbReference>
<dbReference type="GO" id="GO:0005829">
    <property type="term" value="C:cytosol"/>
    <property type="evidence" value="ECO:0007669"/>
    <property type="project" value="TreeGrafter"/>
</dbReference>
<dbReference type="InterPro" id="IPR001126">
    <property type="entry name" value="UmuC"/>
</dbReference>
<dbReference type="CDD" id="cd01700">
    <property type="entry name" value="PolY_Pol_V_umuC"/>
    <property type="match status" value="1"/>
</dbReference>
<dbReference type="KEGG" id="por:APT59_04055"/>
<accession>A0A0U4VK16</accession>
<dbReference type="EMBL" id="CP013987">
    <property type="protein sequence ID" value="ALZ83415.1"/>
    <property type="molecule type" value="Genomic_DNA"/>
</dbReference>
<dbReference type="GO" id="GO:0003887">
    <property type="term" value="F:DNA-directed DNA polymerase activity"/>
    <property type="evidence" value="ECO:0007669"/>
    <property type="project" value="TreeGrafter"/>
</dbReference>
<dbReference type="GO" id="GO:0006281">
    <property type="term" value="P:DNA repair"/>
    <property type="evidence" value="ECO:0007669"/>
    <property type="project" value="UniProtKB-KW"/>
</dbReference>
<dbReference type="Gene3D" id="3.40.1170.60">
    <property type="match status" value="1"/>
</dbReference>
<protein>
    <submittedName>
        <fullName evidence="7">DNA polymerase V subunit UmuC</fullName>
    </submittedName>
</protein>